<feature type="compositionally biased region" description="Polar residues" evidence="4">
    <location>
        <begin position="474"/>
        <end position="485"/>
    </location>
</feature>
<evidence type="ECO:0000256" key="1">
    <source>
        <dbReference type="ARBA" id="ARBA00022574"/>
    </source>
</evidence>
<dbReference type="InterPro" id="IPR015943">
    <property type="entry name" value="WD40/YVTN_repeat-like_dom_sf"/>
</dbReference>
<dbReference type="PROSITE" id="PS50294">
    <property type="entry name" value="WD_REPEATS_REGION"/>
    <property type="match status" value="1"/>
</dbReference>
<dbReference type="PANTHER" id="PTHR19879">
    <property type="entry name" value="TRANSCRIPTION INITIATION FACTOR TFIID"/>
    <property type="match status" value="1"/>
</dbReference>
<dbReference type="Gene3D" id="2.130.10.10">
    <property type="entry name" value="YVTN repeat-like/Quinoprotein amine dehydrogenase"/>
    <property type="match status" value="1"/>
</dbReference>
<feature type="region of interest" description="Disordered" evidence="4">
    <location>
        <begin position="527"/>
        <end position="546"/>
    </location>
</feature>
<feature type="region of interest" description="Disordered" evidence="4">
    <location>
        <begin position="554"/>
        <end position="584"/>
    </location>
</feature>
<keyword evidence="2" id="KW-0677">Repeat</keyword>
<keyword evidence="1 3" id="KW-0853">WD repeat</keyword>
<dbReference type="SMART" id="SM00320">
    <property type="entry name" value="WD40"/>
    <property type="match status" value="2"/>
</dbReference>
<evidence type="ECO:0000313" key="6">
    <source>
        <dbReference type="Proteomes" id="UP001527925"/>
    </source>
</evidence>
<dbReference type="PANTHER" id="PTHR19879:SF1">
    <property type="entry name" value="CANNONBALL-RELATED"/>
    <property type="match status" value="1"/>
</dbReference>
<dbReference type="PROSITE" id="PS50082">
    <property type="entry name" value="WD_REPEATS_2"/>
    <property type="match status" value="1"/>
</dbReference>
<dbReference type="InterPro" id="IPR019775">
    <property type="entry name" value="WD40_repeat_CS"/>
</dbReference>
<dbReference type="SUPFAM" id="SSF50978">
    <property type="entry name" value="WD40 repeat-like"/>
    <property type="match status" value="1"/>
</dbReference>
<evidence type="ECO:0000313" key="5">
    <source>
        <dbReference type="EMBL" id="KAL2920335.1"/>
    </source>
</evidence>
<sequence length="734" mass="77666">MRRIAVAAVAEAAPAPALRGAAPWRLNAVAAAARRPLLPPPSTPCIGALGGDEVLVAVDDDGDVHVFFTLDLDRPPLLLHNDFSTWGCATFGPRGLLAVSSNAHSVRIWDLPPAARPRPPRAPLVGHAHNIPCIDFSPDGSKLIACSIDETCRIWDVATGALVVERPIGSAWNWTCLAIDTNDVVTVDALDPLWSEPPGVSFNPFASRNPSFNEALPFLNRLYQLIMGSRPGPHIHPQPAAPANPQAQDAPTVPPPRAAGLPEAARVSNDSDADSTGLLDEPASDDDSALLAARRSIEPTRPSLSSLATSAISDFRGLPTGAIQAIAAAQAQQTLGQLIGALETMPAENLVLGDLPHQPLSAPQVGADAGPLSIDISDSSPSSDMPDDDVDYDGHLDDADVHAGAFDFFYSGPLNGEDTSDNLLADDASDDASQDVFHDAEDTNDGDDEWDTTSIESDDVNHNIVAHMNPSAPAESSQETPSVVQEPSHIAAASQATTQPLSSPPIDDPAAHPAFAPSIDALDFVVSTTSAPDSPPQPPPAFHKRRKFTSQASLAGDGDEDAGHDASGAGASADAAAPPPPPPSFLILHTTVDDLFLLNGDTLETECRIAKILSGWDMRREYRGLERLSMTQWIPELSLAVVASQRGKLALVRIIKSNGSDGKPIRFTMRLEAWLPVNAASSAPLLGMTVTRHVSQVHPSLTYFRLITVTYTPEIFVYEIREQPSDLCVTAALL</sequence>
<evidence type="ECO:0000256" key="3">
    <source>
        <dbReference type="PROSITE-ProRule" id="PRU00221"/>
    </source>
</evidence>
<reference evidence="5 6" key="1">
    <citation type="submission" date="2023-09" db="EMBL/GenBank/DDBJ databases">
        <title>Pangenome analysis of Batrachochytrium dendrobatidis and related Chytrids.</title>
        <authorList>
            <person name="Yacoub M.N."/>
            <person name="Stajich J.E."/>
            <person name="James T.Y."/>
        </authorList>
    </citation>
    <scope>NUCLEOTIDE SEQUENCE [LARGE SCALE GENOMIC DNA]</scope>
    <source>
        <strain evidence="5 6">JEL0888</strain>
    </source>
</reference>
<keyword evidence="6" id="KW-1185">Reference proteome</keyword>
<dbReference type="InterPro" id="IPR001680">
    <property type="entry name" value="WD40_rpt"/>
</dbReference>
<dbReference type="Proteomes" id="UP001527925">
    <property type="component" value="Unassembled WGS sequence"/>
</dbReference>
<feature type="compositionally biased region" description="Low complexity" evidence="4">
    <location>
        <begin position="565"/>
        <end position="576"/>
    </location>
</feature>
<name>A0ABR4NLF4_9FUNG</name>
<feature type="repeat" description="WD" evidence="3">
    <location>
        <begin position="124"/>
        <end position="165"/>
    </location>
</feature>
<comment type="caution">
    <text evidence="5">The sequence shown here is derived from an EMBL/GenBank/DDBJ whole genome shotgun (WGS) entry which is preliminary data.</text>
</comment>
<dbReference type="InterPro" id="IPR036322">
    <property type="entry name" value="WD40_repeat_dom_sf"/>
</dbReference>
<evidence type="ECO:0000256" key="4">
    <source>
        <dbReference type="SAM" id="MobiDB-lite"/>
    </source>
</evidence>
<protein>
    <submittedName>
        <fullName evidence="5">Uncharacterized protein</fullName>
    </submittedName>
</protein>
<gene>
    <name evidence="5" type="ORF">HK105_200408</name>
</gene>
<accession>A0ABR4NLF4</accession>
<proteinExistence type="predicted"/>
<dbReference type="Pfam" id="PF08728">
    <property type="entry name" value="CRT10"/>
    <property type="match status" value="1"/>
</dbReference>
<dbReference type="PROSITE" id="PS00678">
    <property type="entry name" value="WD_REPEATS_1"/>
    <property type="match status" value="1"/>
</dbReference>
<organism evidence="5 6">
    <name type="scientific">Polyrhizophydium stewartii</name>
    <dbReference type="NCBI Taxonomy" id="2732419"/>
    <lineage>
        <taxon>Eukaryota</taxon>
        <taxon>Fungi</taxon>
        <taxon>Fungi incertae sedis</taxon>
        <taxon>Chytridiomycota</taxon>
        <taxon>Chytridiomycota incertae sedis</taxon>
        <taxon>Chytridiomycetes</taxon>
        <taxon>Rhizophydiales</taxon>
        <taxon>Rhizophydiales incertae sedis</taxon>
        <taxon>Polyrhizophydium</taxon>
    </lineage>
</organism>
<feature type="region of interest" description="Disordered" evidence="4">
    <location>
        <begin position="470"/>
        <end position="514"/>
    </location>
</feature>
<feature type="region of interest" description="Disordered" evidence="4">
    <location>
        <begin position="230"/>
        <end position="287"/>
    </location>
</feature>
<dbReference type="EMBL" id="JADGIZ020000001">
    <property type="protein sequence ID" value="KAL2920335.1"/>
    <property type="molecule type" value="Genomic_DNA"/>
</dbReference>
<dbReference type="Pfam" id="PF00400">
    <property type="entry name" value="WD40"/>
    <property type="match status" value="1"/>
</dbReference>
<dbReference type="InterPro" id="IPR014839">
    <property type="entry name" value="Crt10"/>
</dbReference>
<evidence type="ECO:0000256" key="2">
    <source>
        <dbReference type="ARBA" id="ARBA00022737"/>
    </source>
</evidence>